<evidence type="ECO:0000256" key="1">
    <source>
        <dbReference type="PIRSR" id="PIRSR600250-50"/>
    </source>
</evidence>
<dbReference type="PANTHER" id="PTHR37536:SF1">
    <property type="entry name" value="ASPERGILLOPEPSIN, PUTAITVE (AFU_ORTHOLOGUE AFUA_7G01200)"/>
    <property type="match status" value="1"/>
</dbReference>
<dbReference type="AlphaFoldDB" id="A0AAV9GYR4"/>
<dbReference type="GO" id="GO:0006508">
    <property type="term" value="P:proteolysis"/>
    <property type="evidence" value="ECO:0007669"/>
    <property type="project" value="InterPro"/>
</dbReference>
<dbReference type="PANTHER" id="PTHR37536">
    <property type="entry name" value="PUTATIVE (AFU_ORTHOLOGUE AFUA_3G02970)-RELATED"/>
    <property type="match status" value="1"/>
</dbReference>
<dbReference type="CDD" id="cd13426">
    <property type="entry name" value="Peptidase_G1"/>
    <property type="match status" value="1"/>
</dbReference>
<reference evidence="3" key="1">
    <citation type="journal article" date="2023" name="Mol. Phylogenet. Evol.">
        <title>Genome-scale phylogeny and comparative genomics of the fungal order Sordariales.</title>
        <authorList>
            <person name="Hensen N."/>
            <person name="Bonometti L."/>
            <person name="Westerberg I."/>
            <person name="Brannstrom I.O."/>
            <person name="Guillou S."/>
            <person name="Cros-Aarteil S."/>
            <person name="Calhoun S."/>
            <person name="Haridas S."/>
            <person name="Kuo A."/>
            <person name="Mondo S."/>
            <person name="Pangilinan J."/>
            <person name="Riley R."/>
            <person name="LaButti K."/>
            <person name="Andreopoulos B."/>
            <person name="Lipzen A."/>
            <person name="Chen C."/>
            <person name="Yan M."/>
            <person name="Daum C."/>
            <person name="Ng V."/>
            <person name="Clum A."/>
            <person name="Steindorff A."/>
            <person name="Ohm R.A."/>
            <person name="Martin F."/>
            <person name="Silar P."/>
            <person name="Natvig D.O."/>
            <person name="Lalanne C."/>
            <person name="Gautier V."/>
            <person name="Ament-Velasquez S.L."/>
            <person name="Kruys A."/>
            <person name="Hutchinson M.I."/>
            <person name="Powell A.J."/>
            <person name="Barry K."/>
            <person name="Miller A.N."/>
            <person name="Grigoriev I.V."/>
            <person name="Debuchy R."/>
            <person name="Gladieux P."/>
            <person name="Hiltunen Thoren M."/>
            <person name="Johannesson H."/>
        </authorList>
    </citation>
    <scope>NUCLEOTIDE SEQUENCE</scope>
    <source>
        <strain evidence="3">PSN243</strain>
    </source>
</reference>
<proteinExistence type="predicted"/>
<keyword evidence="2" id="KW-0732">Signal</keyword>
<dbReference type="Gene3D" id="2.60.120.700">
    <property type="entry name" value="Peptidase G1"/>
    <property type="match status" value="1"/>
</dbReference>
<evidence type="ECO:0000256" key="2">
    <source>
        <dbReference type="SAM" id="SignalP"/>
    </source>
</evidence>
<feature type="active site" description="Proton acceptor" evidence="1">
    <location>
        <position position="203"/>
    </location>
</feature>
<keyword evidence="4" id="KW-1185">Reference proteome</keyword>
<evidence type="ECO:0000313" key="3">
    <source>
        <dbReference type="EMBL" id="KAK4453089.1"/>
    </source>
</evidence>
<dbReference type="InterPro" id="IPR000250">
    <property type="entry name" value="Peptidase_G1"/>
</dbReference>
<dbReference type="InterPro" id="IPR038656">
    <property type="entry name" value="Peptidase_G1_sf"/>
</dbReference>
<dbReference type="Pfam" id="PF01828">
    <property type="entry name" value="Peptidase_A4"/>
    <property type="match status" value="1"/>
</dbReference>
<dbReference type="GO" id="GO:0070007">
    <property type="term" value="F:glutamic-type endopeptidase activity"/>
    <property type="evidence" value="ECO:0007669"/>
    <property type="project" value="InterPro"/>
</dbReference>
<accession>A0AAV9GYR4</accession>
<reference evidence="3" key="2">
    <citation type="submission" date="2023-05" db="EMBL/GenBank/DDBJ databases">
        <authorList>
            <consortium name="Lawrence Berkeley National Laboratory"/>
            <person name="Steindorff A."/>
            <person name="Hensen N."/>
            <person name="Bonometti L."/>
            <person name="Westerberg I."/>
            <person name="Brannstrom I.O."/>
            <person name="Guillou S."/>
            <person name="Cros-Aarteil S."/>
            <person name="Calhoun S."/>
            <person name="Haridas S."/>
            <person name="Kuo A."/>
            <person name="Mondo S."/>
            <person name="Pangilinan J."/>
            <person name="Riley R."/>
            <person name="Labutti K."/>
            <person name="Andreopoulos B."/>
            <person name="Lipzen A."/>
            <person name="Chen C."/>
            <person name="Yanf M."/>
            <person name="Daum C."/>
            <person name="Ng V."/>
            <person name="Clum A."/>
            <person name="Ohm R."/>
            <person name="Martin F."/>
            <person name="Silar P."/>
            <person name="Natvig D."/>
            <person name="Lalanne C."/>
            <person name="Gautier V."/>
            <person name="Ament-Velasquez S.L."/>
            <person name="Kruys A."/>
            <person name="Hutchinson M.I."/>
            <person name="Powell A.J."/>
            <person name="Barry K."/>
            <person name="Miller A.N."/>
            <person name="Grigoriev I.V."/>
            <person name="Debuchy R."/>
            <person name="Gladieux P."/>
            <person name="Thoren M.H."/>
            <person name="Johannesson H."/>
        </authorList>
    </citation>
    <scope>NUCLEOTIDE SEQUENCE</scope>
    <source>
        <strain evidence="3">PSN243</strain>
    </source>
</reference>
<dbReference type="Proteomes" id="UP001321760">
    <property type="component" value="Unassembled WGS sequence"/>
</dbReference>
<dbReference type="SUPFAM" id="SSF49899">
    <property type="entry name" value="Concanavalin A-like lectins/glucanases"/>
    <property type="match status" value="1"/>
</dbReference>
<sequence>MKSTLTLPLFLSLTSASALLPRQSPSPSIQAGALFTSSDQITSISGTFKVPELSIPISGPHANRKGIYAFSIWIGIGGAPGYGITTTCTGSTPGVLRAGIDMFYNGFDDRSMVPFAWYEGGPRSEIGPGTGAFGYAGFNVEGGDLIRITVTAEGNTLDAVMENFGKVEATAGRTAVQRERPTYGLASNVGSTLCRGEAGWFVEDHMTETEPSYPVVLSNFTQVDFKELTVKTRSGNGNVAGAKILNIVLPDQGGKLTDCSVVGSDGLACRRTLE</sequence>
<feature type="chain" id="PRO_5043922693" evidence="2">
    <location>
        <begin position="19"/>
        <end position="274"/>
    </location>
</feature>
<protein>
    <submittedName>
        <fullName evidence="3">Aspergillopepsin-2</fullName>
    </submittedName>
</protein>
<gene>
    <name evidence="3" type="ORF">QBC34DRAFT_491654</name>
</gene>
<name>A0AAV9GYR4_9PEZI</name>
<feature type="signal peptide" evidence="2">
    <location>
        <begin position="1"/>
        <end position="18"/>
    </location>
</feature>
<dbReference type="InterPro" id="IPR013320">
    <property type="entry name" value="ConA-like_dom_sf"/>
</dbReference>
<comment type="caution">
    <text evidence="3">The sequence shown here is derived from an EMBL/GenBank/DDBJ whole genome shotgun (WGS) entry which is preliminary data.</text>
</comment>
<organism evidence="3 4">
    <name type="scientific">Podospora aff. communis PSN243</name>
    <dbReference type="NCBI Taxonomy" id="3040156"/>
    <lineage>
        <taxon>Eukaryota</taxon>
        <taxon>Fungi</taxon>
        <taxon>Dikarya</taxon>
        <taxon>Ascomycota</taxon>
        <taxon>Pezizomycotina</taxon>
        <taxon>Sordariomycetes</taxon>
        <taxon>Sordariomycetidae</taxon>
        <taxon>Sordariales</taxon>
        <taxon>Podosporaceae</taxon>
        <taxon>Podospora</taxon>
    </lineage>
</organism>
<dbReference type="EMBL" id="MU865921">
    <property type="protein sequence ID" value="KAK4453089.1"/>
    <property type="molecule type" value="Genomic_DNA"/>
</dbReference>
<evidence type="ECO:0000313" key="4">
    <source>
        <dbReference type="Proteomes" id="UP001321760"/>
    </source>
</evidence>